<dbReference type="EMBL" id="JACGXA010000001">
    <property type="protein sequence ID" value="MBA8803822.1"/>
    <property type="molecule type" value="Genomic_DNA"/>
</dbReference>
<comment type="caution">
    <text evidence="2">The sequence shown here is derived from an EMBL/GenBank/DDBJ whole genome shotgun (WGS) entry which is preliminary data.</text>
</comment>
<accession>A0A7W3J041</accession>
<name>A0A7W3J041_9ACTN</name>
<proteinExistence type="predicted"/>
<dbReference type="Pfam" id="PF13830">
    <property type="entry name" value="DUF4192"/>
    <property type="match status" value="1"/>
</dbReference>
<dbReference type="AlphaFoldDB" id="A0A7W3J041"/>
<evidence type="ECO:0000256" key="1">
    <source>
        <dbReference type="SAM" id="MobiDB-lite"/>
    </source>
</evidence>
<gene>
    <name evidence="2" type="ORF">FB382_002113</name>
</gene>
<organism evidence="2 3">
    <name type="scientific">Nocardioides ginsengisegetis</name>
    <dbReference type="NCBI Taxonomy" id="661491"/>
    <lineage>
        <taxon>Bacteria</taxon>
        <taxon>Bacillati</taxon>
        <taxon>Actinomycetota</taxon>
        <taxon>Actinomycetes</taxon>
        <taxon>Propionibacteriales</taxon>
        <taxon>Nocardioidaceae</taxon>
        <taxon>Nocardioides</taxon>
    </lineage>
</organism>
<keyword evidence="3" id="KW-1185">Reference proteome</keyword>
<feature type="region of interest" description="Disordered" evidence="1">
    <location>
        <begin position="313"/>
        <end position="334"/>
    </location>
</feature>
<feature type="compositionally biased region" description="Basic and acidic residues" evidence="1">
    <location>
        <begin position="323"/>
        <end position="334"/>
    </location>
</feature>
<evidence type="ECO:0000313" key="3">
    <source>
        <dbReference type="Proteomes" id="UP000580910"/>
    </source>
</evidence>
<protein>
    <recommendedName>
        <fullName evidence="4">DUF4192 domain-containing protein</fullName>
    </recommendedName>
</protein>
<evidence type="ECO:0000313" key="2">
    <source>
        <dbReference type="EMBL" id="MBA8803822.1"/>
    </source>
</evidence>
<sequence>MTRETSRHAPTFVARTPEDLLAVVPVVLGFAPTDSVVMLTFGGARPFHARVDLPHDPDDVAEVVGALVDPAVRHRVGRVVLVLYSGGDQPARRVANALARSLERSGIAVVDCLRSDGKRWFPLLGRHPGVPAHGVPYDVTGHRFAAEAVVEGFVTHASRDDLARSIAADPARVAALEAALAGVDTSSGSWRDAALRMIRLVTTHTGLGTVATDDELAQLVADLADRPVLDCALGLLDRETARADVAFWTDVVRRAPDELLTGPAVLLAFAAWLAGHGALAWCALDRVPAGGRDHALVGLVTRLLEQAVPPQVWGDLHTPGTDTDSHAHESPDVA</sequence>
<evidence type="ECO:0008006" key="4">
    <source>
        <dbReference type="Google" id="ProtNLM"/>
    </source>
</evidence>
<dbReference type="RefSeq" id="WP_182538980.1">
    <property type="nucleotide sequence ID" value="NZ_JACGXA010000001.1"/>
</dbReference>
<dbReference type="Proteomes" id="UP000580910">
    <property type="component" value="Unassembled WGS sequence"/>
</dbReference>
<reference evidence="2 3" key="1">
    <citation type="submission" date="2020-07" db="EMBL/GenBank/DDBJ databases">
        <title>Sequencing the genomes of 1000 actinobacteria strains.</title>
        <authorList>
            <person name="Klenk H.-P."/>
        </authorList>
    </citation>
    <scope>NUCLEOTIDE SEQUENCE [LARGE SCALE GENOMIC DNA]</scope>
    <source>
        <strain evidence="2 3">DSM 21349</strain>
    </source>
</reference>
<dbReference type="InterPro" id="IPR025447">
    <property type="entry name" value="DUF4192"/>
</dbReference>